<accession>A0A9N9JIA8</accession>
<evidence type="ECO:0000313" key="1">
    <source>
        <dbReference type="EMBL" id="CAG8779997.1"/>
    </source>
</evidence>
<feature type="non-terminal residue" evidence="1">
    <location>
        <position position="148"/>
    </location>
</feature>
<keyword evidence="2" id="KW-1185">Reference proteome</keyword>
<proteinExistence type="predicted"/>
<organism evidence="1 2">
    <name type="scientific">Ambispora leptoticha</name>
    <dbReference type="NCBI Taxonomy" id="144679"/>
    <lineage>
        <taxon>Eukaryota</taxon>
        <taxon>Fungi</taxon>
        <taxon>Fungi incertae sedis</taxon>
        <taxon>Mucoromycota</taxon>
        <taxon>Glomeromycotina</taxon>
        <taxon>Glomeromycetes</taxon>
        <taxon>Archaeosporales</taxon>
        <taxon>Ambisporaceae</taxon>
        <taxon>Ambispora</taxon>
    </lineage>
</organism>
<name>A0A9N9JIA8_9GLOM</name>
<reference evidence="1" key="1">
    <citation type="submission" date="2021-06" db="EMBL/GenBank/DDBJ databases">
        <authorList>
            <person name="Kallberg Y."/>
            <person name="Tangrot J."/>
            <person name="Rosling A."/>
        </authorList>
    </citation>
    <scope>NUCLEOTIDE SEQUENCE</scope>
    <source>
        <strain evidence="1">FL130A</strain>
    </source>
</reference>
<sequence>KANLKKALSNSSYATNPNTWTCSYATYLNNRFLLCKHLVQSVRPQKPSFFNEVKRYRSPPFWRHEDLVPLVQGLNPINEFDKEDEPIEGNKFSELEEQAENDDEQSNDETDDELIEVLQEYEEDEANVSDIVAERWDEVNSRVTEKLQ</sequence>
<comment type="caution">
    <text evidence="1">The sequence shown here is derived from an EMBL/GenBank/DDBJ whole genome shotgun (WGS) entry which is preliminary data.</text>
</comment>
<feature type="non-terminal residue" evidence="1">
    <location>
        <position position="1"/>
    </location>
</feature>
<dbReference type="OrthoDB" id="2661395at2759"/>
<evidence type="ECO:0000313" key="2">
    <source>
        <dbReference type="Proteomes" id="UP000789508"/>
    </source>
</evidence>
<gene>
    <name evidence="1" type="ORF">ALEPTO_LOCUS14627</name>
</gene>
<dbReference type="Proteomes" id="UP000789508">
    <property type="component" value="Unassembled WGS sequence"/>
</dbReference>
<protein>
    <submittedName>
        <fullName evidence="1">4635_t:CDS:1</fullName>
    </submittedName>
</protein>
<dbReference type="AlphaFoldDB" id="A0A9N9JIA8"/>
<dbReference type="EMBL" id="CAJVPS010058346">
    <property type="protein sequence ID" value="CAG8779997.1"/>
    <property type="molecule type" value="Genomic_DNA"/>
</dbReference>